<dbReference type="InterPro" id="IPR050904">
    <property type="entry name" value="Adhesion/Biosynth-related"/>
</dbReference>
<evidence type="ECO:0000256" key="1">
    <source>
        <dbReference type="SAM" id="SignalP"/>
    </source>
</evidence>
<dbReference type="SMART" id="SM00554">
    <property type="entry name" value="FAS1"/>
    <property type="match status" value="1"/>
</dbReference>
<dbReference type="PANTHER" id="PTHR10900">
    <property type="entry name" value="PERIOSTIN-RELATED"/>
    <property type="match status" value="1"/>
</dbReference>
<dbReference type="STRING" id="1194090.SAMN05443144_12821"/>
<protein>
    <submittedName>
        <fullName evidence="3">Uncaracterized surface protein containing fasciclin (FAS1) repeats</fullName>
    </submittedName>
</protein>
<feature type="chain" id="PRO_5012070277" evidence="1">
    <location>
        <begin position="23"/>
        <end position="167"/>
    </location>
</feature>
<organism evidence="3 4">
    <name type="scientific">Fodinibius roseus</name>
    <dbReference type="NCBI Taxonomy" id="1194090"/>
    <lineage>
        <taxon>Bacteria</taxon>
        <taxon>Pseudomonadati</taxon>
        <taxon>Balneolota</taxon>
        <taxon>Balneolia</taxon>
        <taxon>Balneolales</taxon>
        <taxon>Balneolaceae</taxon>
        <taxon>Fodinibius</taxon>
    </lineage>
</organism>
<dbReference type="FunFam" id="2.30.180.10:FF:000005">
    <property type="entry name" value="Stabilin 2"/>
    <property type="match status" value="1"/>
</dbReference>
<dbReference type="Proteomes" id="UP000184041">
    <property type="component" value="Unassembled WGS sequence"/>
</dbReference>
<feature type="domain" description="FAS1" evidence="2">
    <location>
        <begin position="34"/>
        <end position="162"/>
    </location>
</feature>
<gene>
    <name evidence="3" type="ORF">SAMN05443144_12821</name>
</gene>
<dbReference type="PROSITE" id="PS50213">
    <property type="entry name" value="FAS1"/>
    <property type="match status" value="1"/>
</dbReference>
<dbReference type="PANTHER" id="PTHR10900:SF77">
    <property type="entry name" value="FI19380P1"/>
    <property type="match status" value="1"/>
</dbReference>
<accession>A0A1M5JRZ4</accession>
<dbReference type="AlphaFoldDB" id="A0A1M5JRZ4"/>
<sequence length="167" mass="18018">MITSIKKLTTLFLIATVIGFTACDDDDSTGPNTDLNALETIEGESTLSTLYDFLSEEDWADTLSQEGPVTVFAPTDDALEEAEADTLSDEALTDLLQYHVVEENLTYDELQDTESATALNEGTLSFSTDDDDAVTINEDQATITSSGIEATNGTVFVIDTVLTQPEE</sequence>
<dbReference type="GO" id="GO:0005615">
    <property type="term" value="C:extracellular space"/>
    <property type="evidence" value="ECO:0007669"/>
    <property type="project" value="TreeGrafter"/>
</dbReference>
<evidence type="ECO:0000313" key="3">
    <source>
        <dbReference type="EMBL" id="SHG43039.1"/>
    </source>
</evidence>
<feature type="signal peptide" evidence="1">
    <location>
        <begin position="1"/>
        <end position="22"/>
    </location>
</feature>
<dbReference type="Pfam" id="PF02469">
    <property type="entry name" value="Fasciclin"/>
    <property type="match status" value="1"/>
</dbReference>
<reference evidence="3 4" key="1">
    <citation type="submission" date="2016-11" db="EMBL/GenBank/DDBJ databases">
        <authorList>
            <person name="Jaros S."/>
            <person name="Januszkiewicz K."/>
            <person name="Wedrychowicz H."/>
        </authorList>
    </citation>
    <scope>NUCLEOTIDE SEQUENCE [LARGE SCALE GENOMIC DNA]</scope>
    <source>
        <strain evidence="3 4">DSM 21986</strain>
    </source>
</reference>
<proteinExistence type="predicted"/>
<keyword evidence="4" id="KW-1185">Reference proteome</keyword>
<keyword evidence="1" id="KW-0732">Signal</keyword>
<dbReference type="OrthoDB" id="9800666at2"/>
<name>A0A1M5JRZ4_9BACT</name>
<dbReference type="Gene3D" id="2.30.180.10">
    <property type="entry name" value="FAS1 domain"/>
    <property type="match status" value="1"/>
</dbReference>
<dbReference type="PROSITE" id="PS51257">
    <property type="entry name" value="PROKAR_LIPOPROTEIN"/>
    <property type="match status" value="1"/>
</dbReference>
<dbReference type="InterPro" id="IPR000782">
    <property type="entry name" value="FAS1_domain"/>
</dbReference>
<dbReference type="EMBL" id="FQUS01000028">
    <property type="protein sequence ID" value="SHG43039.1"/>
    <property type="molecule type" value="Genomic_DNA"/>
</dbReference>
<evidence type="ECO:0000259" key="2">
    <source>
        <dbReference type="PROSITE" id="PS50213"/>
    </source>
</evidence>
<dbReference type="InterPro" id="IPR036378">
    <property type="entry name" value="FAS1_dom_sf"/>
</dbReference>
<dbReference type="SUPFAM" id="SSF82153">
    <property type="entry name" value="FAS1 domain"/>
    <property type="match status" value="1"/>
</dbReference>
<dbReference type="RefSeq" id="WP_073067935.1">
    <property type="nucleotide sequence ID" value="NZ_FQUS01000028.1"/>
</dbReference>
<evidence type="ECO:0000313" key="4">
    <source>
        <dbReference type="Proteomes" id="UP000184041"/>
    </source>
</evidence>